<dbReference type="Pfam" id="PF13976">
    <property type="entry name" value="gag_pre-integrs"/>
    <property type="match status" value="1"/>
</dbReference>
<reference evidence="12" key="2">
    <citation type="journal article" date="2023" name="Microbiol Resour">
        <title>Decontamination and Annotation of the Draft Genome Sequence of the Oomycete Lagenidium giganteum ARSEF 373.</title>
        <authorList>
            <person name="Morgan W.R."/>
            <person name="Tartar A."/>
        </authorList>
    </citation>
    <scope>NUCLEOTIDE SEQUENCE</scope>
    <source>
        <strain evidence="12">ARSEF 373</strain>
    </source>
</reference>
<feature type="domain" description="Retroviral polymerase SH3-like" evidence="11">
    <location>
        <begin position="259"/>
        <end position="296"/>
    </location>
</feature>
<dbReference type="Pfam" id="PF25597">
    <property type="entry name" value="SH3_retrovirus"/>
    <property type="match status" value="1"/>
</dbReference>
<evidence type="ECO:0000256" key="6">
    <source>
        <dbReference type="ARBA" id="ARBA00022908"/>
    </source>
</evidence>
<dbReference type="GO" id="GO:0046872">
    <property type="term" value="F:metal ion binding"/>
    <property type="evidence" value="ECO:0007669"/>
    <property type="project" value="UniProtKB-KW"/>
</dbReference>
<evidence type="ECO:0000259" key="10">
    <source>
        <dbReference type="Pfam" id="PF13976"/>
    </source>
</evidence>
<evidence type="ECO:0000256" key="7">
    <source>
        <dbReference type="ARBA" id="ARBA00022918"/>
    </source>
</evidence>
<keyword evidence="2" id="KW-0479">Metal-binding</keyword>
<keyword evidence="9" id="KW-0233">DNA recombination</keyword>
<dbReference type="PANTHER" id="PTHR42648">
    <property type="entry name" value="TRANSPOSASE, PUTATIVE-RELATED"/>
    <property type="match status" value="1"/>
</dbReference>
<reference evidence="12" key="1">
    <citation type="submission" date="2022-11" db="EMBL/GenBank/DDBJ databases">
        <authorList>
            <person name="Morgan W.R."/>
            <person name="Tartar A."/>
        </authorList>
    </citation>
    <scope>NUCLEOTIDE SEQUENCE</scope>
    <source>
        <strain evidence="12">ARSEF 373</strain>
    </source>
</reference>
<dbReference type="GO" id="GO:0003887">
    <property type="term" value="F:DNA-directed DNA polymerase activity"/>
    <property type="evidence" value="ECO:0007669"/>
    <property type="project" value="UniProtKB-KW"/>
</dbReference>
<keyword evidence="5" id="KW-0460">Magnesium</keyword>
<keyword evidence="7" id="KW-0695">RNA-directed DNA polymerase</keyword>
<evidence type="ECO:0000259" key="11">
    <source>
        <dbReference type="Pfam" id="PF25597"/>
    </source>
</evidence>
<keyword evidence="1" id="KW-0540">Nuclease</keyword>
<evidence type="ECO:0000256" key="9">
    <source>
        <dbReference type="ARBA" id="ARBA00023172"/>
    </source>
</evidence>
<keyword evidence="6" id="KW-0229">DNA integration</keyword>
<keyword evidence="8" id="KW-0808">Transferase</keyword>
<proteinExistence type="predicted"/>
<dbReference type="InterPro" id="IPR039537">
    <property type="entry name" value="Retrotran_Ty1/copia-like"/>
</dbReference>
<dbReference type="EMBL" id="DAKRPA010000193">
    <property type="protein sequence ID" value="DAZ95723.1"/>
    <property type="molecule type" value="Genomic_DNA"/>
</dbReference>
<keyword evidence="8" id="KW-0548">Nucleotidyltransferase</keyword>
<evidence type="ECO:0000256" key="1">
    <source>
        <dbReference type="ARBA" id="ARBA00022722"/>
    </source>
</evidence>
<name>A0AAV2YQZ1_9STRA</name>
<sequence length="307" mass="33257">ATSATSCDRPVVQTGVTYNAADTLFGWHQRLGHLNYDDIVRLENHHLANGIRITDKTRHPCESCLLGKQTACPKAPTDTSESAPTDEIGAVLGVDNKTDTKPKDSYGNKHQLHIVDCGSSSGELFPLKNKTECTSSTSSFGSNDMSTCLQPSSFASGVPIVAFSSSSLKHTSRRAMERWSGDTEQFLMACEHQCLPYHPLPGFHPTPLVVTNRMPTRSKAGCKTPLEVLIGKAPTLKNIIPWGAKVSVLIKARTMGNHPKSEQGIFVGYGAQIKGFRVYVSRTRKIVESQHVRIIKASTAGPAATKA</sequence>
<dbReference type="InterPro" id="IPR025724">
    <property type="entry name" value="GAG-pre-integrase_dom"/>
</dbReference>
<keyword evidence="8" id="KW-0239">DNA-directed DNA polymerase</keyword>
<dbReference type="PANTHER" id="PTHR42648:SF11">
    <property type="entry name" value="TRANSPOSON TY4-P GAG-POL POLYPROTEIN"/>
    <property type="match status" value="1"/>
</dbReference>
<comment type="caution">
    <text evidence="12">The sequence shown here is derived from an EMBL/GenBank/DDBJ whole genome shotgun (WGS) entry which is preliminary data.</text>
</comment>
<keyword evidence="3" id="KW-0255">Endonuclease</keyword>
<evidence type="ECO:0000256" key="3">
    <source>
        <dbReference type="ARBA" id="ARBA00022759"/>
    </source>
</evidence>
<dbReference type="GO" id="GO:0016787">
    <property type="term" value="F:hydrolase activity"/>
    <property type="evidence" value="ECO:0007669"/>
    <property type="project" value="UniProtKB-KW"/>
</dbReference>
<evidence type="ECO:0000256" key="5">
    <source>
        <dbReference type="ARBA" id="ARBA00022842"/>
    </source>
</evidence>
<organism evidence="12 13">
    <name type="scientific">Lagenidium giganteum</name>
    <dbReference type="NCBI Taxonomy" id="4803"/>
    <lineage>
        <taxon>Eukaryota</taxon>
        <taxon>Sar</taxon>
        <taxon>Stramenopiles</taxon>
        <taxon>Oomycota</taxon>
        <taxon>Peronosporomycetes</taxon>
        <taxon>Pythiales</taxon>
        <taxon>Pythiaceae</taxon>
    </lineage>
</organism>
<dbReference type="GO" id="GO:0006310">
    <property type="term" value="P:DNA recombination"/>
    <property type="evidence" value="ECO:0007669"/>
    <property type="project" value="UniProtKB-KW"/>
</dbReference>
<evidence type="ECO:0000256" key="4">
    <source>
        <dbReference type="ARBA" id="ARBA00022801"/>
    </source>
</evidence>
<protein>
    <recommendedName>
        <fullName evidence="14">GAG-pre-integrase domain-containing protein</fullName>
    </recommendedName>
</protein>
<dbReference type="GO" id="GO:0003964">
    <property type="term" value="F:RNA-directed DNA polymerase activity"/>
    <property type="evidence" value="ECO:0007669"/>
    <property type="project" value="UniProtKB-KW"/>
</dbReference>
<dbReference type="Proteomes" id="UP001146120">
    <property type="component" value="Unassembled WGS sequence"/>
</dbReference>
<feature type="non-terminal residue" evidence="12">
    <location>
        <position position="1"/>
    </location>
</feature>
<keyword evidence="4" id="KW-0378">Hydrolase</keyword>
<keyword evidence="13" id="KW-1185">Reference proteome</keyword>
<evidence type="ECO:0008006" key="14">
    <source>
        <dbReference type="Google" id="ProtNLM"/>
    </source>
</evidence>
<feature type="domain" description="GAG-pre-integrase" evidence="10">
    <location>
        <begin position="18"/>
        <end position="69"/>
    </location>
</feature>
<evidence type="ECO:0000313" key="12">
    <source>
        <dbReference type="EMBL" id="DAZ95723.1"/>
    </source>
</evidence>
<evidence type="ECO:0000256" key="2">
    <source>
        <dbReference type="ARBA" id="ARBA00022723"/>
    </source>
</evidence>
<evidence type="ECO:0000313" key="13">
    <source>
        <dbReference type="Proteomes" id="UP001146120"/>
    </source>
</evidence>
<gene>
    <name evidence="12" type="ORF">N0F65_007129</name>
</gene>
<dbReference type="GO" id="GO:0015074">
    <property type="term" value="P:DNA integration"/>
    <property type="evidence" value="ECO:0007669"/>
    <property type="project" value="UniProtKB-KW"/>
</dbReference>
<dbReference type="AlphaFoldDB" id="A0AAV2YQZ1"/>
<dbReference type="GO" id="GO:0004519">
    <property type="term" value="F:endonuclease activity"/>
    <property type="evidence" value="ECO:0007669"/>
    <property type="project" value="UniProtKB-KW"/>
</dbReference>
<accession>A0AAV2YQZ1</accession>
<evidence type="ECO:0000256" key="8">
    <source>
        <dbReference type="ARBA" id="ARBA00022932"/>
    </source>
</evidence>
<dbReference type="InterPro" id="IPR057670">
    <property type="entry name" value="SH3_retrovirus"/>
</dbReference>